<dbReference type="InterPro" id="IPR011009">
    <property type="entry name" value="Kinase-like_dom_sf"/>
</dbReference>
<dbReference type="EMBL" id="WIUZ02000003">
    <property type="protein sequence ID" value="KAF9789529.1"/>
    <property type="molecule type" value="Genomic_DNA"/>
</dbReference>
<evidence type="ECO:0000313" key="1">
    <source>
        <dbReference type="EMBL" id="KAF9789529.1"/>
    </source>
</evidence>
<dbReference type="Proteomes" id="UP000736335">
    <property type="component" value="Unassembled WGS sequence"/>
</dbReference>
<reference evidence="1" key="1">
    <citation type="journal article" date="2020" name="Nat. Commun.">
        <title>Large-scale genome sequencing of mycorrhizal fungi provides insights into the early evolution of symbiotic traits.</title>
        <authorList>
            <person name="Miyauchi S."/>
            <person name="Kiss E."/>
            <person name="Kuo A."/>
            <person name="Drula E."/>
            <person name="Kohler A."/>
            <person name="Sanchez-Garcia M."/>
            <person name="Morin E."/>
            <person name="Andreopoulos B."/>
            <person name="Barry K.W."/>
            <person name="Bonito G."/>
            <person name="Buee M."/>
            <person name="Carver A."/>
            <person name="Chen C."/>
            <person name="Cichocki N."/>
            <person name="Clum A."/>
            <person name="Culley D."/>
            <person name="Crous P.W."/>
            <person name="Fauchery L."/>
            <person name="Girlanda M."/>
            <person name="Hayes R.D."/>
            <person name="Keri Z."/>
            <person name="LaButti K."/>
            <person name="Lipzen A."/>
            <person name="Lombard V."/>
            <person name="Magnuson J."/>
            <person name="Maillard F."/>
            <person name="Murat C."/>
            <person name="Nolan M."/>
            <person name="Ohm R.A."/>
            <person name="Pangilinan J."/>
            <person name="Pereira M.F."/>
            <person name="Perotto S."/>
            <person name="Peter M."/>
            <person name="Pfister S."/>
            <person name="Riley R."/>
            <person name="Sitrit Y."/>
            <person name="Stielow J.B."/>
            <person name="Szollosi G."/>
            <person name="Zifcakova L."/>
            <person name="Stursova M."/>
            <person name="Spatafora J.W."/>
            <person name="Tedersoo L."/>
            <person name="Vaario L.M."/>
            <person name="Yamada A."/>
            <person name="Yan M."/>
            <person name="Wang P."/>
            <person name="Xu J."/>
            <person name="Bruns T."/>
            <person name="Baldrian P."/>
            <person name="Vilgalys R."/>
            <person name="Dunand C."/>
            <person name="Henrissat B."/>
            <person name="Grigoriev I.V."/>
            <person name="Hibbett D."/>
            <person name="Nagy L.G."/>
            <person name="Martin F.M."/>
        </authorList>
    </citation>
    <scope>NUCLEOTIDE SEQUENCE</scope>
    <source>
        <strain evidence="1">UH-Tt-Lm1</strain>
    </source>
</reference>
<comment type="caution">
    <text evidence="1">The sequence shown here is derived from an EMBL/GenBank/DDBJ whole genome shotgun (WGS) entry which is preliminary data.</text>
</comment>
<keyword evidence="2" id="KW-1185">Reference proteome</keyword>
<evidence type="ECO:0008006" key="3">
    <source>
        <dbReference type="Google" id="ProtNLM"/>
    </source>
</evidence>
<dbReference type="AlphaFoldDB" id="A0A9P6HL87"/>
<dbReference type="OrthoDB" id="10252171at2759"/>
<evidence type="ECO:0000313" key="2">
    <source>
        <dbReference type="Proteomes" id="UP000736335"/>
    </source>
</evidence>
<accession>A0A9P6HL87</accession>
<dbReference type="Gene3D" id="1.10.510.10">
    <property type="entry name" value="Transferase(Phosphotransferase) domain 1"/>
    <property type="match status" value="1"/>
</dbReference>
<sequence>MSPHLAGPESLTQPTSFKANIYIKDFRACIAGFSVSTIARAEQWAGASTVSVDSLPSFISGGSLRWMSPELLDPSRLEDRDPRPTKESDCFALGMVIYEVRDCQKKYTLDFCLRVFIVLVRSYADMCRTMGGRRRGSTMRYCKGSGRISRTMRRNLGLWTNCGSSCSGVGKRGVRRGRSCRPSVIVWKGPFRFGTPGRI</sequence>
<gene>
    <name evidence="1" type="ORF">BJ322DRAFT_540797</name>
</gene>
<name>A0A9P6HL87_9AGAM</name>
<dbReference type="SUPFAM" id="SSF56112">
    <property type="entry name" value="Protein kinase-like (PK-like)"/>
    <property type="match status" value="1"/>
</dbReference>
<reference evidence="1" key="2">
    <citation type="submission" date="2020-11" db="EMBL/GenBank/DDBJ databases">
        <authorList>
            <consortium name="DOE Joint Genome Institute"/>
            <person name="Kuo A."/>
            <person name="Miyauchi S."/>
            <person name="Kiss E."/>
            <person name="Drula E."/>
            <person name="Kohler A."/>
            <person name="Sanchez-Garcia M."/>
            <person name="Andreopoulos B."/>
            <person name="Barry K.W."/>
            <person name="Bonito G."/>
            <person name="Buee M."/>
            <person name="Carver A."/>
            <person name="Chen C."/>
            <person name="Cichocki N."/>
            <person name="Clum A."/>
            <person name="Culley D."/>
            <person name="Crous P.W."/>
            <person name="Fauchery L."/>
            <person name="Girlanda M."/>
            <person name="Hayes R."/>
            <person name="Keri Z."/>
            <person name="Labutti K."/>
            <person name="Lipzen A."/>
            <person name="Lombard V."/>
            <person name="Magnuson J."/>
            <person name="Maillard F."/>
            <person name="Morin E."/>
            <person name="Murat C."/>
            <person name="Nolan M."/>
            <person name="Ohm R."/>
            <person name="Pangilinan J."/>
            <person name="Pereira M."/>
            <person name="Perotto S."/>
            <person name="Peter M."/>
            <person name="Riley R."/>
            <person name="Sitrit Y."/>
            <person name="Stielow B."/>
            <person name="Szollosi G."/>
            <person name="Zifcakova L."/>
            <person name="Stursova M."/>
            <person name="Spatafora J.W."/>
            <person name="Tedersoo L."/>
            <person name="Vaario L.-M."/>
            <person name="Yamada A."/>
            <person name="Yan M."/>
            <person name="Wang P."/>
            <person name="Xu J."/>
            <person name="Bruns T."/>
            <person name="Baldrian P."/>
            <person name="Vilgalys R."/>
            <person name="Henrissat B."/>
            <person name="Grigoriev I.V."/>
            <person name="Hibbett D."/>
            <person name="Nagy L.G."/>
            <person name="Martin F.M."/>
        </authorList>
    </citation>
    <scope>NUCLEOTIDE SEQUENCE</scope>
    <source>
        <strain evidence="1">UH-Tt-Lm1</strain>
    </source>
</reference>
<protein>
    <recommendedName>
        <fullName evidence="3">Protein kinase domain-containing protein</fullName>
    </recommendedName>
</protein>
<proteinExistence type="predicted"/>
<organism evidence="1 2">
    <name type="scientific">Thelephora terrestris</name>
    <dbReference type="NCBI Taxonomy" id="56493"/>
    <lineage>
        <taxon>Eukaryota</taxon>
        <taxon>Fungi</taxon>
        <taxon>Dikarya</taxon>
        <taxon>Basidiomycota</taxon>
        <taxon>Agaricomycotina</taxon>
        <taxon>Agaricomycetes</taxon>
        <taxon>Thelephorales</taxon>
        <taxon>Thelephoraceae</taxon>
        <taxon>Thelephora</taxon>
    </lineage>
</organism>